<dbReference type="InterPro" id="IPR011333">
    <property type="entry name" value="SKP1/BTB/POZ_sf"/>
</dbReference>
<reference evidence="3" key="1">
    <citation type="submission" date="2022-12" db="EMBL/GenBank/DDBJ databases">
        <title>Draft genome assemblies for two species of Escallonia (Escalloniales).</title>
        <authorList>
            <person name="Chanderbali A."/>
            <person name="Dervinis C."/>
            <person name="Anghel I."/>
            <person name="Soltis D."/>
            <person name="Soltis P."/>
            <person name="Zapata F."/>
        </authorList>
    </citation>
    <scope>NUCLEOTIDE SEQUENCE</scope>
    <source>
        <strain evidence="3">UCBG92.1500</strain>
        <tissue evidence="3">Leaf</tissue>
    </source>
</reference>
<dbReference type="Proteomes" id="UP001187471">
    <property type="component" value="Unassembled WGS sequence"/>
</dbReference>
<evidence type="ECO:0000313" key="4">
    <source>
        <dbReference type="Proteomes" id="UP001187471"/>
    </source>
</evidence>
<sequence length="1009" mass="113700">MGVVLAGLDVVLAELWEVNKEVVCCGFLGKVLAVVQRFVPYSCWYGVLSYTILLICSDEGRKWYSADIEIQRLVVRSIDAFLDSISSEALQHPLVKDTVADMVEALEGIFQYNSESVVWSASNVVLKMVRIIPSSVLQPHFLKMVCPLTSLLSSRESDVAVSCATALGFILSNLCVKREKEVLEILRKKNAVGKILHNIHDFPGGSMPVVYLKEMVSLFSRILWRWPSFRFCVSDDTKAMEVLGSISLEPDFTTKVAILQLYSTIALTILFDRCLVSSRFNYGLSRSAQISEQGCSRLMKMCCEPLINAIISGMSDWSLVSGKLTKQQISLFGEACRLAMITRWAGEQHNHFWKLGVEKVLLQLLLNNNQETFLSQNLASLDQQIAIANKGGSASPLLFLRPYIWDILGWLATNCAEDFDPKKLGNELNINMLITCACLAFVDSVRTRRLVRQTVNSAMCGTESVCRAVLLMLYSPSKFIASQARSVLCEVLKPHGKEDIKHLLTTLNATSSGDKFTVQDNLQITIYLMRLVCYLALPRYPKHVVKNHGIKTLLAFIKGWLSSPVHIKRSSLAPHLWTSFHEKTCCYDYAGDWEGEDMLLLYGLWGLAELIRQSGSVKNHAHVFANQMDYTSAQLVSQLEEICICDDSYAPGSRWFAAYLLSYFGVYGFPSKLGKRIGEALKENQHTDLKLILRDQEAFNVHGVIVTTRCPPLVPPGKLSPSDISEDVKTRKVCLSSHVDHEVLLKVLDFVYSGYLEAGEDLVKKLKVFARHCKLQSMLQILCRKHPKWGSSFPSFNLIFALGSSGERFWDIILEAEEDHLRQWKCNICCLSVPHIHAHKVILFSSCEYLQALFRSGMRESGSQTIKVPISWKALDRLIEWFYTDELQKPASGCLWDNLDADEKLCELKPYIELCSLAKFWLIGNDLYEDCLRVVMSCLDSAKSLSVKVIQFAAGFSLWELAKVAANHMAPFYYHLRNSGELEELDEELIEMVRVASVRLLQESGHHSS</sequence>
<dbReference type="Pfam" id="PF00651">
    <property type="entry name" value="BTB"/>
    <property type="match status" value="1"/>
</dbReference>
<dbReference type="PANTHER" id="PTHR35918:SF1">
    <property type="entry name" value="BTB DOMAIN-CONTAINING PROTEIN"/>
    <property type="match status" value="1"/>
</dbReference>
<comment type="pathway">
    <text evidence="1">Protein modification; protein ubiquitination.</text>
</comment>
<dbReference type="PROSITE" id="PS50097">
    <property type="entry name" value="BTB"/>
    <property type="match status" value="1"/>
</dbReference>
<dbReference type="SUPFAM" id="SSF54695">
    <property type="entry name" value="POZ domain"/>
    <property type="match status" value="2"/>
</dbReference>
<accession>A0AA88QRX6</accession>
<organism evidence="3 4">
    <name type="scientific">Escallonia rubra</name>
    <dbReference type="NCBI Taxonomy" id="112253"/>
    <lineage>
        <taxon>Eukaryota</taxon>
        <taxon>Viridiplantae</taxon>
        <taxon>Streptophyta</taxon>
        <taxon>Embryophyta</taxon>
        <taxon>Tracheophyta</taxon>
        <taxon>Spermatophyta</taxon>
        <taxon>Magnoliopsida</taxon>
        <taxon>eudicotyledons</taxon>
        <taxon>Gunneridae</taxon>
        <taxon>Pentapetalae</taxon>
        <taxon>asterids</taxon>
        <taxon>campanulids</taxon>
        <taxon>Escalloniales</taxon>
        <taxon>Escalloniaceae</taxon>
        <taxon>Escallonia</taxon>
    </lineage>
</organism>
<keyword evidence="4" id="KW-1185">Reference proteome</keyword>
<evidence type="ECO:0000259" key="2">
    <source>
        <dbReference type="PROSITE" id="PS50097"/>
    </source>
</evidence>
<gene>
    <name evidence="3" type="ORF">RJ640_004998</name>
</gene>
<dbReference type="PANTHER" id="PTHR35918">
    <property type="entry name" value="OS06G0674800 PROTEIN"/>
    <property type="match status" value="1"/>
</dbReference>
<feature type="domain" description="BTB" evidence="2">
    <location>
        <begin position="810"/>
        <end position="891"/>
    </location>
</feature>
<dbReference type="Gene3D" id="3.30.710.10">
    <property type="entry name" value="Potassium Channel Kv1.1, Chain A"/>
    <property type="match status" value="2"/>
</dbReference>
<dbReference type="CDD" id="cd18186">
    <property type="entry name" value="BTB_POZ_ZBTB_KLHL-like"/>
    <property type="match status" value="1"/>
</dbReference>
<dbReference type="InterPro" id="IPR044953">
    <property type="entry name" value="At1g04390-like"/>
</dbReference>
<dbReference type="EMBL" id="JAVXUO010002540">
    <property type="protein sequence ID" value="KAK2971978.1"/>
    <property type="molecule type" value="Genomic_DNA"/>
</dbReference>
<proteinExistence type="predicted"/>
<comment type="caution">
    <text evidence="3">The sequence shown here is derived from an EMBL/GenBank/DDBJ whole genome shotgun (WGS) entry which is preliminary data.</text>
</comment>
<evidence type="ECO:0000313" key="3">
    <source>
        <dbReference type="EMBL" id="KAK2971978.1"/>
    </source>
</evidence>
<dbReference type="InterPro" id="IPR059007">
    <property type="entry name" value="ARM_At1g04390"/>
</dbReference>
<protein>
    <recommendedName>
        <fullName evidence="2">BTB domain-containing protein</fullName>
    </recommendedName>
</protein>
<dbReference type="InterPro" id="IPR016024">
    <property type="entry name" value="ARM-type_fold"/>
</dbReference>
<evidence type="ECO:0000256" key="1">
    <source>
        <dbReference type="ARBA" id="ARBA00004906"/>
    </source>
</evidence>
<dbReference type="InterPro" id="IPR000210">
    <property type="entry name" value="BTB/POZ_dom"/>
</dbReference>
<dbReference type="Pfam" id="PF26522">
    <property type="entry name" value="ARM_6"/>
    <property type="match status" value="1"/>
</dbReference>
<dbReference type="AlphaFoldDB" id="A0AA88QRX6"/>
<dbReference type="SUPFAM" id="SSF48371">
    <property type="entry name" value="ARM repeat"/>
    <property type="match status" value="1"/>
</dbReference>
<name>A0AA88QRX6_9ASTE</name>